<proteinExistence type="predicted"/>
<sequence length="312" mass="33429">MTWVEELRAREAVFRRAPSAHNTQPWLLSYAADEVRIGVDPARSLPVSDPTGRDLELGLGAFVESCLVVAADAGLAVDAVSDGPRAVRLVAVDAVYRTVFSAADLDGRRVARGSYVPGPVPQDVLADLESGLVHLPAQELAADLAAADRWMFGTRGSVDELREWLRLRPGHPRYDRDGLTDRALALSRVEARLLDAALRSLAVTCRLGVPALLAASGRGLLRGDGSVLVLTGRAEEDRVAAGRRLLRTWLVLARHGLAVHPLSQLIDCPATADRVRQRVRAGGGGEVEPLAVFRAGRPRAEPVRSARLPVGG</sequence>
<name>A0ABU2N7X8_9PSEU</name>
<evidence type="ECO:0000313" key="2">
    <source>
        <dbReference type="Proteomes" id="UP001183202"/>
    </source>
</evidence>
<gene>
    <name evidence="1" type="ORF">RM445_11020</name>
</gene>
<dbReference type="Proteomes" id="UP001183202">
    <property type="component" value="Unassembled WGS sequence"/>
</dbReference>
<keyword evidence="2" id="KW-1185">Reference proteome</keyword>
<evidence type="ECO:0000313" key="1">
    <source>
        <dbReference type="EMBL" id="MDT0350055.1"/>
    </source>
</evidence>
<dbReference type="Gene3D" id="3.40.109.10">
    <property type="entry name" value="NADH Oxidase"/>
    <property type="match status" value="1"/>
</dbReference>
<organism evidence="1 2">
    <name type="scientific">Pseudonocardia charpentierae</name>
    <dbReference type="NCBI Taxonomy" id="3075545"/>
    <lineage>
        <taxon>Bacteria</taxon>
        <taxon>Bacillati</taxon>
        <taxon>Actinomycetota</taxon>
        <taxon>Actinomycetes</taxon>
        <taxon>Pseudonocardiales</taxon>
        <taxon>Pseudonocardiaceae</taxon>
        <taxon>Pseudonocardia</taxon>
    </lineage>
</organism>
<evidence type="ECO:0008006" key="3">
    <source>
        <dbReference type="Google" id="ProtNLM"/>
    </source>
</evidence>
<reference evidence="2" key="1">
    <citation type="submission" date="2023-07" db="EMBL/GenBank/DDBJ databases">
        <title>30 novel species of actinomycetes from the DSMZ collection.</title>
        <authorList>
            <person name="Nouioui I."/>
        </authorList>
    </citation>
    <scope>NUCLEOTIDE SEQUENCE [LARGE SCALE GENOMIC DNA]</scope>
    <source>
        <strain evidence="2">DSM 45834</strain>
    </source>
</reference>
<dbReference type="EMBL" id="JAVREJ010000006">
    <property type="protein sequence ID" value="MDT0350055.1"/>
    <property type="molecule type" value="Genomic_DNA"/>
</dbReference>
<protein>
    <recommendedName>
        <fullName evidence="3">Nitroreductase family protein</fullName>
    </recommendedName>
</protein>
<dbReference type="RefSeq" id="WP_311556083.1">
    <property type="nucleotide sequence ID" value="NZ_JAVREJ010000006.1"/>
</dbReference>
<accession>A0ABU2N7X8</accession>
<comment type="caution">
    <text evidence="1">The sequence shown here is derived from an EMBL/GenBank/DDBJ whole genome shotgun (WGS) entry which is preliminary data.</text>
</comment>
<dbReference type="InterPro" id="IPR000415">
    <property type="entry name" value="Nitroreductase-like"/>
</dbReference>